<evidence type="ECO:0000256" key="8">
    <source>
        <dbReference type="ARBA" id="ARBA00023136"/>
    </source>
</evidence>
<evidence type="ECO:0000313" key="13">
    <source>
        <dbReference type="EMBL" id="ONK70232.1"/>
    </source>
</evidence>
<dbReference type="InterPro" id="IPR003593">
    <property type="entry name" value="AAA+_ATPase"/>
</dbReference>
<sequence length="1262" mass="138218">MEEQAQSREETGRSSRVTGRKSDMRLIFMRADSVDAWLMTFGAMGAVGSGFSFALMFIMSSKIMNDMGKGNGLSSSGSLPIHDVNKNVVNFLLVACWSFLASFLEGYCWTRTGQRQASRIRARYLKSVLRQDIEYFDLEGTSTTDVITSVSSDSLVIQDVLGEKLPDFIKNTATFFGCYLVGFVIEWRLVLVAFPTVVLLIIPGLMYGRMLIGLAKRIREEYNKAGTIAEQAIFSIRTVYSFVAENKTMAEFSTALNSSVELGVYQGLLKGIAIGSNGIIFAIWAFMAWYGSHLIMYHGSQGGSIHGAGVCIVLGGLAFGSGLSNVKYFAEATAAGERIAEVIKRVPKIDSECTGGDIIEDVRGEVEFRGVEFSYPSRPETKILKDFNLKVPAGKMVALVGSSGSGKSTVVTLLERFYDPARGAVFVDGADIRKLNLKWLRSQMGLVSQEPTLFATSIKENILLGKEDGSMEEVVAAAKASNAHSFISQLPQGYDTQVGEGGIQMSGGQKQRIAIARAILKSPKILLLDEATSALDAESERIVQQALNLASVGRTTIVIAHRLSTVQSADIIAVVQAGRLVETGSHDDLVCKGNSLYSSLVHLQQTRIVRETRGAASYSLAMAPATPFSDSSIKRISHGSSTFSSLRPFNNSPMLEGNPSESRDWDHCSSLPSFRRLLMLNMPEWRNAVCGCLSALMFGGIQPSAAFTLGSLISVYFQKDHDEIKRQTRIHSLIFVLLSIFSLLVNTVQHYNFGVMGEYLTKRVREQMLSKILAFEVNWFDQEGNSTGAICSRMANDVYVLRSLVGDRIAFPLQIFSSVTIAWTMGLMISGRLALVMIAFQPIIISCYYARNVLLKGISSKATKTQSDSSKFAAEAVSNIRTVTAFSSQDRILRLFEVAQQGPSKQGIHQSWFAGISLGISESLMRCTWALAFWYGSHLIFKGYINSKSFFQTFIILLTTGKVIADAGSMTTDLAKGASMISSVFNVLDRIPRIKPEDPNGFRPQKLKGSVNIIEITFAYPTRPNAIIFNRFSLTVEARKSLALIGQSGSGKSTIIGLIERFYDPIQGMIKIDGRDIKSYHLRSLRKHIALVGQEPTLFMGSIRENIAYGAESVTEMEVEEAARKANAHDFISSLKDGYDTWCGVQGGQLSGGQKQRIAIARAILKNPAILLLDEATSALDVQSEKTVQQTMKHVMVGRTSIVIAHRLGTIMNCDLIAVLENGEIVEKGTHESLLAKGNNGSYYKMFSLQKCSKDDSNAIAT</sequence>
<feature type="domain" description="ABC transporter" evidence="11">
    <location>
        <begin position="1011"/>
        <end position="1247"/>
    </location>
</feature>
<feature type="transmembrane region" description="Helical" evidence="10">
    <location>
        <begin position="730"/>
        <end position="751"/>
    </location>
</feature>
<proteinExistence type="inferred from homology"/>
<dbReference type="CDD" id="cd18578">
    <property type="entry name" value="ABC_6TM_Pgp_ABCB1_D2_like"/>
    <property type="match status" value="1"/>
</dbReference>
<dbReference type="Pfam" id="PF00664">
    <property type="entry name" value="ABC_membrane"/>
    <property type="match status" value="2"/>
</dbReference>
<keyword evidence="6" id="KW-0067">ATP-binding</keyword>
<keyword evidence="2" id="KW-0813">Transport</keyword>
<dbReference type="CDD" id="cd18577">
    <property type="entry name" value="ABC_6TM_Pgp_ABCB1_D1_like"/>
    <property type="match status" value="1"/>
</dbReference>
<dbReference type="PROSITE" id="PS50929">
    <property type="entry name" value="ABC_TM1F"/>
    <property type="match status" value="2"/>
</dbReference>
<evidence type="ECO:0000259" key="12">
    <source>
        <dbReference type="PROSITE" id="PS50929"/>
    </source>
</evidence>
<protein>
    <submittedName>
        <fullName evidence="13">Uncharacterized protein</fullName>
    </submittedName>
</protein>
<organism evidence="13 14">
    <name type="scientific">Asparagus officinalis</name>
    <name type="common">Garden asparagus</name>
    <dbReference type="NCBI Taxonomy" id="4686"/>
    <lineage>
        <taxon>Eukaryota</taxon>
        <taxon>Viridiplantae</taxon>
        <taxon>Streptophyta</taxon>
        <taxon>Embryophyta</taxon>
        <taxon>Tracheophyta</taxon>
        <taxon>Spermatophyta</taxon>
        <taxon>Magnoliopsida</taxon>
        <taxon>Liliopsida</taxon>
        <taxon>Asparagales</taxon>
        <taxon>Asparagaceae</taxon>
        <taxon>Asparagoideae</taxon>
        <taxon>Asparagus</taxon>
    </lineage>
</organism>
<name>A0A5P1EWE2_ASPOF</name>
<dbReference type="CDD" id="cd03249">
    <property type="entry name" value="ABC_MTABC3_MDL1_MDL2"/>
    <property type="match status" value="2"/>
</dbReference>
<dbReference type="AlphaFoldDB" id="A0A5P1EWE2"/>
<dbReference type="Proteomes" id="UP000243459">
    <property type="component" value="Chromosome 5"/>
</dbReference>
<keyword evidence="8 10" id="KW-0472">Membrane</keyword>
<feature type="domain" description="ABC transmembrane type-1" evidence="12">
    <location>
        <begin position="41"/>
        <end position="305"/>
    </location>
</feature>
<feature type="transmembrane region" description="Helical" evidence="10">
    <location>
        <begin position="34"/>
        <end position="59"/>
    </location>
</feature>
<feature type="domain" description="ABC transmembrane type-1" evidence="12">
    <location>
        <begin position="691"/>
        <end position="976"/>
    </location>
</feature>
<dbReference type="GO" id="GO:0016020">
    <property type="term" value="C:membrane"/>
    <property type="evidence" value="ECO:0007669"/>
    <property type="project" value="InterPro"/>
</dbReference>
<dbReference type="InterPro" id="IPR011527">
    <property type="entry name" value="ABC1_TM_dom"/>
</dbReference>
<evidence type="ECO:0000256" key="1">
    <source>
        <dbReference type="ARBA" id="ARBA00007577"/>
    </source>
</evidence>
<dbReference type="Gene3D" id="1.20.1560.10">
    <property type="entry name" value="ABC transporter type 1, transmembrane domain"/>
    <property type="match status" value="1"/>
</dbReference>
<dbReference type="GO" id="GO:0016887">
    <property type="term" value="F:ATP hydrolysis activity"/>
    <property type="evidence" value="ECO:0007669"/>
    <property type="project" value="InterPro"/>
</dbReference>
<dbReference type="SMART" id="SM00382">
    <property type="entry name" value="AAA"/>
    <property type="match status" value="2"/>
</dbReference>
<dbReference type="PANTHER" id="PTHR45136">
    <property type="entry name" value="ABC TRANSPORTER DOMAIN-CONTAINING PROTEIN"/>
    <property type="match status" value="1"/>
</dbReference>
<feature type="transmembrane region" description="Helical" evidence="10">
    <location>
        <begin position="696"/>
        <end position="718"/>
    </location>
</feature>
<evidence type="ECO:0000259" key="11">
    <source>
        <dbReference type="PROSITE" id="PS50893"/>
    </source>
</evidence>
<evidence type="ECO:0000313" key="14">
    <source>
        <dbReference type="Proteomes" id="UP000243459"/>
    </source>
</evidence>
<dbReference type="InterPro" id="IPR017871">
    <property type="entry name" value="ABC_transporter-like_CS"/>
</dbReference>
<dbReference type="PROSITE" id="PS00211">
    <property type="entry name" value="ABC_TRANSPORTER_1"/>
    <property type="match status" value="2"/>
</dbReference>
<feature type="transmembrane region" description="Helical" evidence="10">
    <location>
        <begin position="268"/>
        <end position="290"/>
    </location>
</feature>
<evidence type="ECO:0000256" key="10">
    <source>
        <dbReference type="SAM" id="Phobius"/>
    </source>
</evidence>
<dbReference type="EMBL" id="CM007385">
    <property type="protein sequence ID" value="ONK70232.1"/>
    <property type="molecule type" value="Genomic_DNA"/>
</dbReference>
<feature type="transmembrane region" description="Helical" evidence="10">
    <location>
        <begin position="168"/>
        <end position="185"/>
    </location>
</feature>
<gene>
    <name evidence="13" type="ORF">A4U43_C05F31620</name>
</gene>
<evidence type="ECO:0000256" key="5">
    <source>
        <dbReference type="ARBA" id="ARBA00022741"/>
    </source>
</evidence>
<keyword evidence="9" id="KW-0325">Glycoprotein</keyword>
<dbReference type="SUPFAM" id="SSF52540">
    <property type="entry name" value="P-loop containing nucleoside triphosphate hydrolases"/>
    <property type="match status" value="2"/>
</dbReference>
<dbReference type="PANTHER" id="PTHR45136:SF2">
    <property type="entry name" value="ABC TRANSPORTER DOMAIN-CONTAINING PROTEIN"/>
    <property type="match status" value="1"/>
</dbReference>
<evidence type="ECO:0000256" key="4">
    <source>
        <dbReference type="ARBA" id="ARBA00022737"/>
    </source>
</evidence>
<evidence type="ECO:0000256" key="2">
    <source>
        <dbReference type="ARBA" id="ARBA00022448"/>
    </source>
</evidence>
<reference evidence="14" key="1">
    <citation type="journal article" date="2017" name="Nat. Commun.">
        <title>The asparagus genome sheds light on the origin and evolution of a young Y chromosome.</title>
        <authorList>
            <person name="Harkess A."/>
            <person name="Zhou J."/>
            <person name="Xu C."/>
            <person name="Bowers J.E."/>
            <person name="Van der Hulst R."/>
            <person name="Ayyampalayam S."/>
            <person name="Mercati F."/>
            <person name="Riccardi P."/>
            <person name="McKain M.R."/>
            <person name="Kakrana A."/>
            <person name="Tang H."/>
            <person name="Ray J."/>
            <person name="Groenendijk J."/>
            <person name="Arikit S."/>
            <person name="Mathioni S.M."/>
            <person name="Nakano M."/>
            <person name="Shan H."/>
            <person name="Telgmann-Rauber A."/>
            <person name="Kanno A."/>
            <person name="Yue Z."/>
            <person name="Chen H."/>
            <person name="Li W."/>
            <person name="Chen Y."/>
            <person name="Xu X."/>
            <person name="Zhang Y."/>
            <person name="Luo S."/>
            <person name="Chen H."/>
            <person name="Gao J."/>
            <person name="Mao Z."/>
            <person name="Pires J.C."/>
            <person name="Luo M."/>
            <person name="Kudrna D."/>
            <person name="Wing R.A."/>
            <person name="Meyers B.C."/>
            <person name="Yi K."/>
            <person name="Kong H."/>
            <person name="Lavrijsen P."/>
            <person name="Sunseri F."/>
            <person name="Falavigna A."/>
            <person name="Ye Y."/>
            <person name="Leebens-Mack J.H."/>
            <person name="Chen G."/>
        </authorList>
    </citation>
    <scope>NUCLEOTIDE SEQUENCE [LARGE SCALE GENOMIC DNA]</scope>
    <source>
        <strain evidence="14">cv. DH0086</strain>
    </source>
</reference>
<comment type="similarity">
    <text evidence="1">Belongs to the ABC transporter superfamily. ABCB family. Multidrug resistance exporter (TC 3.A.1.201) subfamily.</text>
</comment>
<evidence type="ECO:0000256" key="6">
    <source>
        <dbReference type="ARBA" id="ARBA00022840"/>
    </source>
</evidence>
<keyword evidence="3 10" id="KW-0812">Transmembrane</keyword>
<keyword evidence="4" id="KW-0677">Repeat</keyword>
<feature type="transmembrane region" description="Helical" evidence="10">
    <location>
        <begin position="88"/>
        <end position="109"/>
    </location>
</feature>
<dbReference type="InterPro" id="IPR036640">
    <property type="entry name" value="ABC1_TM_sf"/>
</dbReference>
<feature type="transmembrane region" description="Helical" evidence="10">
    <location>
        <begin position="809"/>
        <end position="826"/>
    </location>
</feature>
<keyword evidence="5" id="KW-0547">Nucleotide-binding</keyword>
<keyword evidence="7 10" id="KW-1133">Transmembrane helix</keyword>
<evidence type="ECO:0000256" key="9">
    <source>
        <dbReference type="ARBA" id="ARBA00023180"/>
    </source>
</evidence>
<dbReference type="SUPFAM" id="SSF90123">
    <property type="entry name" value="ABC transporter transmembrane region"/>
    <property type="match status" value="2"/>
</dbReference>
<dbReference type="Pfam" id="PF00005">
    <property type="entry name" value="ABC_tran"/>
    <property type="match status" value="2"/>
</dbReference>
<keyword evidence="14" id="KW-1185">Reference proteome</keyword>
<dbReference type="PROSITE" id="PS50893">
    <property type="entry name" value="ABC_TRANSPORTER_2"/>
    <property type="match status" value="2"/>
</dbReference>
<evidence type="ECO:0000256" key="3">
    <source>
        <dbReference type="ARBA" id="ARBA00022692"/>
    </source>
</evidence>
<dbReference type="InterPro" id="IPR003439">
    <property type="entry name" value="ABC_transporter-like_ATP-bd"/>
</dbReference>
<dbReference type="GO" id="GO:0005524">
    <property type="term" value="F:ATP binding"/>
    <property type="evidence" value="ECO:0007669"/>
    <property type="project" value="UniProtKB-KW"/>
</dbReference>
<accession>A0A5P1EWE2</accession>
<feature type="transmembrane region" description="Helical" evidence="10">
    <location>
        <begin position="191"/>
        <end position="212"/>
    </location>
</feature>
<dbReference type="FunFam" id="3.40.50.300:FF:000205">
    <property type="entry name" value="ABC transporter B family member 4"/>
    <property type="match status" value="2"/>
</dbReference>
<dbReference type="Gene3D" id="3.40.50.300">
    <property type="entry name" value="P-loop containing nucleotide triphosphate hydrolases"/>
    <property type="match status" value="2"/>
</dbReference>
<dbReference type="GO" id="GO:0140359">
    <property type="term" value="F:ABC-type transporter activity"/>
    <property type="evidence" value="ECO:0007669"/>
    <property type="project" value="InterPro"/>
</dbReference>
<dbReference type="Gramene" id="ONK70232">
    <property type="protein sequence ID" value="ONK70232"/>
    <property type="gene ID" value="A4U43_C05F31620"/>
</dbReference>
<feature type="domain" description="ABC transporter" evidence="11">
    <location>
        <begin position="366"/>
        <end position="602"/>
    </location>
</feature>
<dbReference type="InterPro" id="IPR027417">
    <property type="entry name" value="P-loop_NTPase"/>
</dbReference>
<evidence type="ECO:0000256" key="7">
    <source>
        <dbReference type="ARBA" id="ARBA00022989"/>
    </source>
</evidence>